<evidence type="ECO:0000259" key="13">
    <source>
        <dbReference type="Pfam" id="PF23598"/>
    </source>
</evidence>
<feature type="domain" description="NB-ARC" evidence="11">
    <location>
        <begin position="171"/>
        <end position="322"/>
    </location>
</feature>
<dbReference type="Gene3D" id="3.80.10.10">
    <property type="entry name" value="Ribonuclease Inhibitor"/>
    <property type="match status" value="1"/>
</dbReference>
<dbReference type="InterPro" id="IPR027417">
    <property type="entry name" value="P-loop_NTPase"/>
</dbReference>
<evidence type="ECO:0000256" key="7">
    <source>
        <dbReference type="ARBA" id="ARBA00022737"/>
    </source>
</evidence>
<dbReference type="Gene3D" id="1.20.5.4130">
    <property type="match status" value="1"/>
</dbReference>
<gene>
    <name evidence="14" type="ORF">MIMGU_mgv1a024734mg</name>
</gene>
<keyword evidence="8" id="KW-0547">Nucleotide-binding</keyword>
<dbReference type="InterPro" id="IPR036388">
    <property type="entry name" value="WH-like_DNA-bd_sf"/>
</dbReference>
<evidence type="ECO:0000256" key="5">
    <source>
        <dbReference type="ARBA" id="ARBA00022614"/>
    </source>
</evidence>
<dbReference type="FunFam" id="1.10.10.10:FF:000322">
    <property type="entry name" value="Probable disease resistance protein At1g63360"/>
    <property type="match status" value="1"/>
</dbReference>
<evidence type="ECO:0000259" key="11">
    <source>
        <dbReference type="Pfam" id="PF00931"/>
    </source>
</evidence>
<dbReference type="GO" id="GO:0009626">
    <property type="term" value="P:plant-type hypersensitive response"/>
    <property type="evidence" value="ECO:0007669"/>
    <property type="project" value="UniProtKB-KW"/>
</dbReference>
<evidence type="ECO:0000256" key="3">
    <source>
        <dbReference type="ARBA" id="ARBA00008894"/>
    </source>
</evidence>
<dbReference type="EMBL" id="KI630949">
    <property type="protein sequence ID" value="EYU31572.1"/>
    <property type="molecule type" value="Genomic_DNA"/>
</dbReference>
<sequence>MAAAYAALVSLTNIIDQIHVHPRLPISLDKKQSESLVEKVGFLLDFIQTDSNGAITEEAQFLERQIASVTYAAEDVIESHIANQLHALDQIHAHLTFLLDLMTVIEDMDSIKKRVMEFKEERRGSKNRKPTYSMPITTSTSSRLVTNGKNTMIGFDEKLIQLLHRFTGQPSQLQIITIVGMGGIGKTTLAKHTYEHSLITKYFDIRAWTTVSQTYNVKEILLQLVYGQSKSRNTESNRETEEEVGKQLYQELWGRRYLIVVDDIWSIEAWDKIHRFLPDNNNGSRIVITTRISNLSIRGSQCLELTFLDEDKSWKLFCEMAFGLEGYLPELKDIGKEIANKCKGLPLSIVVIGGLLRKSNRTQEYWKDIAKDLISILNSGEHDDCLNILSLSYTHLPTHLKPCLLHMGIFLEDKENYVNELIKLWVAEGFIKPNAIQSLEEIARGYINDLVERNLILKHKMGSNGKIRTFKIHDLMRDLCLKLAQTEKFICMLKDIPQGIDSAAGPLTFKQRLLRVLNVLDQSMEEEIDLPKDIFDQVNLRYLSYGCEYAGSMVWDDLPSSISLLWSLQTLSIQGTIFAPSQIWEMRQLRHLKIVSLYITDPSPDGQQQDIVLRNLQTLVSVVDFALTDEVCKRIPNVKKLSMQFYNREKSSNDYCLYNLCYLLKLESFTCSTHYLDNLLHNIIFPNSLKKLTLQHCGLHWDDLTMIGSLPYLEVLKLKRGSVKGREWNPVEGEFLRLKFLLIYKCDIIYWNADSSHFPVLESLVLVGLVDLDEIPSDIGEITTLGVVSLYDCSESATLSAMKIAEEQECNDNEGLQVRFEGAKCI</sequence>
<dbReference type="PANTHER" id="PTHR23155">
    <property type="entry name" value="DISEASE RESISTANCE PROTEIN RP"/>
    <property type="match status" value="1"/>
</dbReference>
<keyword evidence="10" id="KW-0067">ATP-binding</keyword>
<dbReference type="SUPFAM" id="SSF52058">
    <property type="entry name" value="L domain-like"/>
    <property type="match status" value="1"/>
</dbReference>
<dbReference type="Gene3D" id="3.40.50.300">
    <property type="entry name" value="P-loop containing nucleotide triphosphate hydrolases"/>
    <property type="match status" value="1"/>
</dbReference>
<evidence type="ECO:0000256" key="6">
    <source>
        <dbReference type="ARBA" id="ARBA00022667"/>
    </source>
</evidence>
<dbReference type="GO" id="GO:0043531">
    <property type="term" value="F:ADP binding"/>
    <property type="evidence" value="ECO:0007669"/>
    <property type="project" value="InterPro"/>
</dbReference>
<evidence type="ECO:0000256" key="4">
    <source>
        <dbReference type="ARBA" id="ARBA00022490"/>
    </source>
</evidence>
<keyword evidence="7" id="KW-0677">Repeat</keyword>
<keyword evidence="4" id="KW-0963">Cytoplasm</keyword>
<feature type="domain" description="Disease resistance protein winged helix" evidence="12">
    <location>
        <begin position="409"/>
        <end position="480"/>
    </location>
</feature>
<protein>
    <submittedName>
        <fullName evidence="14">Uncharacterized protein</fullName>
    </submittedName>
</protein>
<evidence type="ECO:0000313" key="15">
    <source>
        <dbReference type="Proteomes" id="UP000030748"/>
    </source>
</evidence>
<dbReference type="InterPro" id="IPR042197">
    <property type="entry name" value="Apaf_helical"/>
</dbReference>
<evidence type="ECO:0000256" key="9">
    <source>
        <dbReference type="ARBA" id="ARBA00022821"/>
    </source>
</evidence>
<reference evidence="14 15" key="1">
    <citation type="journal article" date="2013" name="Proc. Natl. Acad. Sci. U.S.A.">
        <title>Fine-scale variation in meiotic recombination in Mimulus inferred from population shotgun sequencing.</title>
        <authorList>
            <person name="Hellsten U."/>
            <person name="Wright K.M."/>
            <person name="Jenkins J."/>
            <person name="Shu S."/>
            <person name="Yuan Y."/>
            <person name="Wessler S.R."/>
            <person name="Schmutz J."/>
            <person name="Willis J.H."/>
            <person name="Rokhsar D.S."/>
        </authorList>
    </citation>
    <scope>NUCLEOTIDE SEQUENCE [LARGE SCALE GENOMIC DNA]</scope>
    <source>
        <strain evidence="15">cv. DUN x IM62</strain>
    </source>
</reference>
<dbReference type="PANTHER" id="PTHR23155:SF1152">
    <property type="entry name" value="AAA+ ATPASE DOMAIN-CONTAINING PROTEIN"/>
    <property type="match status" value="1"/>
</dbReference>
<dbReference type="Gene3D" id="1.10.10.10">
    <property type="entry name" value="Winged helix-like DNA-binding domain superfamily/Winged helix DNA-binding domain"/>
    <property type="match status" value="1"/>
</dbReference>
<evidence type="ECO:0000259" key="12">
    <source>
        <dbReference type="Pfam" id="PF23559"/>
    </source>
</evidence>
<dbReference type="Pfam" id="PF00931">
    <property type="entry name" value="NB-ARC"/>
    <property type="match status" value="1"/>
</dbReference>
<dbReference type="InterPro" id="IPR002182">
    <property type="entry name" value="NB-ARC"/>
</dbReference>
<dbReference type="PRINTS" id="PR00364">
    <property type="entry name" value="DISEASERSIST"/>
</dbReference>
<name>A0A022QS78_ERYGU</name>
<dbReference type="AlphaFoldDB" id="A0A022QS78"/>
<dbReference type="InterPro" id="IPR044974">
    <property type="entry name" value="Disease_R_plants"/>
</dbReference>
<proteinExistence type="inferred from homology"/>
<feature type="domain" description="Disease resistance R13L4/SHOC-2-like LRR" evidence="13">
    <location>
        <begin position="512"/>
        <end position="697"/>
    </location>
</feature>
<dbReference type="Pfam" id="PF23559">
    <property type="entry name" value="WHD_DRP"/>
    <property type="match status" value="1"/>
</dbReference>
<keyword evidence="5" id="KW-0433">Leucine-rich repeat</keyword>
<comment type="subcellular location">
    <subcellularLocation>
        <location evidence="2">Cytoplasm</location>
    </subcellularLocation>
</comment>
<organism evidence="14 15">
    <name type="scientific">Erythranthe guttata</name>
    <name type="common">Yellow monkey flower</name>
    <name type="synonym">Mimulus guttatus</name>
    <dbReference type="NCBI Taxonomy" id="4155"/>
    <lineage>
        <taxon>Eukaryota</taxon>
        <taxon>Viridiplantae</taxon>
        <taxon>Streptophyta</taxon>
        <taxon>Embryophyta</taxon>
        <taxon>Tracheophyta</taxon>
        <taxon>Spermatophyta</taxon>
        <taxon>Magnoliopsida</taxon>
        <taxon>eudicotyledons</taxon>
        <taxon>Gunneridae</taxon>
        <taxon>Pentapetalae</taxon>
        <taxon>asterids</taxon>
        <taxon>lamiids</taxon>
        <taxon>Lamiales</taxon>
        <taxon>Phrymaceae</taxon>
        <taxon>Erythranthe</taxon>
    </lineage>
</organism>
<dbReference type="InterPro" id="IPR058922">
    <property type="entry name" value="WHD_DRP"/>
</dbReference>
<keyword evidence="9" id="KW-0611">Plant defense</keyword>
<dbReference type="eggNOG" id="KOG4658">
    <property type="taxonomic scope" value="Eukaryota"/>
</dbReference>
<dbReference type="GO" id="GO:0005524">
    <property type="term" value="F:ATP binding"/>
    <property type="evidence" value="ECO:0007669"/>
    <property type="project" value="UniProtKB-KW"/>
</dbReference>
<keyword evidence="15" id="KW-1185">Reference proteome</keyword>
<dbReference type="Proteomes" id="UP000030748">
    <property type="component" value="Unassembled WGS sequence"/>
</dbReference>
<evidence type="ECO:0000256" key="2">
    <source>
        <dbReference type="ARBA" id="ARBA00004496"/>
    </source>
</evidence>
<dbReference type="InterPro" id="IPR032675">
    <property type="entry name" value="LRR_dom_sf"/>
</dbReference>
<evidence type="ECO:0000256" key="1">
    <source>
        <dbReference type="ARBA" id="ARBA00002074"/>
    </source>
</evidence>
<keyword evidence="6" id="KW-0381">Hypersensitive response</keyword>
<comment type="similarity">
    <text evidence="3">Belongs to the disease resistance NB-LRR family.</text>
</comment>
<evidence type="ECO:0000313" key="14">
    <source>
        <dbReference type="EMBL" id="EYU31572.1"/>
    </source>
</evidence>
<evidence type="ECO:0000256" key="8">
    <source>
        <dbReference type="ARBA" id="ARBA00022741"/>
    </source>
</evidence>
<comment type="function">
    <text evidence="1">Confers resistance to late blight (Phytophthora infestans) races carrying the avirulence gene Avr1. Resistance proteins guard the plant against pathogens that contain an appropriate avirulence protein via an indirect interaction with this avirulence protein. That triggers a defense system including the hypersensitive response, which restricts the pathogen growth.</text>
</comment>
<accession>A0A022QS78</accession>
<dbReference type="GO" id="GO:0005737">
    <property type="term" value="C:cytoplasm"/>
    <property type="evidence" value="ECO:0007669"/>
    <property type="project" value="UniProtKB-SubCell"/>
</dbReference>
<dbReference type="Gene3D" id="1.10.8.430">
    <property type="entry name" value="Helical domain of apoptotic protease-activating factors"/>
    <property type="match status" value="1"/>
</dbReference>
<evidence type="ECO:0000256" key="10">
    <source>
        <dbReference type="ARBA" id="ARBA00022840"/>
    </source>
</evidence>
<dbReference type="Pfam" id="PF23598">
    <property type="entry name" value="LRR_14"/>
    <property type="match status" value="1"/>
</dbReference>
<dbReference type="FunFam" id="3.40.50.300:FF:001091">
    <property type="entry name" value="Probable disease resistance protein At1g61300"/>
    <property type="match status" value="1"/>
</dbReference>
<dbReference type="InterPro" id="IPR055414">
    <property type="entry name" value="LRR_R13L4/SHOC2-like"/>
</dbReference>
<dbReference type="SUPFAM" id="SSF52540">
    <property type="entry name" value="P-loop containing nucleoside triphosphate hydrolases"/>
    <property type="match status" value="1"/>
</dbReference>
<dbReference type="GO" id="GO:0051607">
    <property type="term" value="P:defense response to virus"/>
    <property type="evidence" value="ECO:0007669"/>
    <property type="project" value="UniProtKB-ARBA"/>
</dbReference>